<reference evidence="10" key="1">
    <citation type="journal article" date="2021" name="PeerJ">
        <title>Extensive microbial diversity within the chicken gut microbiome revealed by metagenomics and culture.</title>
        <authorList>
            <person name="Gilroy R."/>
            <person name="Ravi A."/>
            <person name="Getino M."/>
            <person name="Pursley I."/>
            <person name="Horton D.L."/>
            <person name="Alikhan N.F."/>
            <person name="Baker D."/>
            <person name="Gharbi K."/>
            <person name="Hall N."/>
            <person name="Watson M."/>
            <person name="Adriaenssens E.M."/>
            <person name="Foster-Nyarko E."/>
            <person name="Jarju S."/>
            <person name="Secka A."/>
            <person name="Antonio M."/>
            <person name="Oren A."/>
            <person name="Chaudhuri R.R."/>
            <person name="La Ragione R."/>
            <person name="Hildebrand F."/>
            <person name="Pallen M.J."/>
        </authorList>
    </citation>
    <scope>NUCLEOTIDE SEQUENCE</scope>
    <source>
        <strain evidence="10">1345</strain>
    </source>
</reference>
<dbReference type="Pfam" id="PF01966">
    <property type="entry name" value="HD"/>
    <property type="match status" value="1"/>
</dbReference>
<gene>
    <name evidence="10" type="ORF">H9729_01030</name>
</gene>
<dbReference type="PANTHER" id="PTHR46173">
    <property type="entry name" value="CCA TRNA NUCLEOTIDYLTRANSFERASE 1, MITOCHONDRIAL"/>
    <property type="match status" value="1"/>
</dbReference>
<dbReference type="CDD" id="cd05398">
    <property type="entry name" value="NT_ClassII-CCAase"/>
    <property type="match status" value="1"/>
</dbReference>
<dbReference type="AlphaFoldDB" id="A0A9D1ZVM1"/>
<evidence type="ECO:0000256" key="7">
    <source>
        <dbReference type="ARBA" id="ARBA00022842"/>
    </source>
</evidence>
<dbReference type="InterPro" id="IPR043519">
    <property type="entry name" value="NT_sf"/>
</dbReference>
<dbReference type="InterPro" id="IPR003607">
    <property type="entry name" value="HD/PDEase_dom"/>
</dbReference>
<protein>
    <submittedName>
        <fullName evidence="10">HD domain-containing protein</fullName>
    </submittedName>
</protein>
<dbReference type="GO" id="GO:0016779">
    <property type="term" value="F:nucleotidyltransferase activity"/>
    <property type="evidence" value="ECO:0007669"/>
    <property type="project" value="UniProtKB-KW"/>
</dbReference>
<evidence type="ECO:0000256" key="3">
    <source>
        <dbReference type="ARBA" id="ARBA00022694"/>
    </source>
</evidence>
<dbReference type="EMBL" id="DXCQ01000010">
    <property type="protein sequence ID" value="HIY96251.1"/>
    <property type="molecule type" value="Genomic_DNA"/>
</dbReference>
<dbReference type="PANTHER" id="PTHR46173:SF1">
    <property type="entry name" value="CCA TRNA NUCLEOTIDYLTRANSFERASE 1, MITOCHONDRIAL"/>
    <property type="match status" value="1"/>
</dbReference>
<sequence>MTISVPEKLNMLAQKADFPLYVVGGAVRDSLAGLPSSQDWDICAPVSAEKFSALAETCGLTVNGVYKNTGTVNLSDGERKMEFTSFRTDKYRRGEHAPERIEFTADIQTDARRRDFKCNAVYYDIKTGGIVDPLGGVKDIENKAISTTRAADEVFSEDGLRLMRLARLAAQLGFTPDLECIFGAKFNAALIGKISAERIFAELKLILHADEKYGIRYAQYDGLKLLEGTDVLNYILPELAAGKGMAQRADFHAHDVLEHSLRACKYADRRVRLAALLHDVGKPAAFAETGKFHGHDVYGEKIARQVLERLKAPKKTTDEVCRLTALHMYDLDGKARESKIRTFLVKNSDVYELLLLVKQADYSACKDDLHECPTIGKWEAIRKKMLAEGVPFRLKELALRGDELRGIVPAAQTGEVLQKLLLYCAQDGRRNKRDTLFAEAKRLEKQQKSPNFDEKTGKNAWN</sequence>
<evidence type="ECO:0000256" key="2">
    <source>
        <dbReference type="ARBA" id="ARBA00022679"/>
    </source>
</evidence>
<dbReference type="InterPro" id="IPR050264">
    <property type="entry name" value="Bact_CCA-adding_enz_type3_sf"/>
</dbReference>
<keyword evidence="3" id="KW-0819">tRNA processing</keyword>
<dbReference type="NCBIfam" id="TIGR00277">
    <property type="entry name" value="HDIG"/>
    <property type="match status" value="1"/>
</dbReference>
<feature type="domain" description="HD/PDEase" evidence="9">
    <location>
        <begin position="252"/>
        <end position="363"/>
    </location>
</feature>
<organism evidence="10 11">
    <name type="scientific">Candidatus Borkfalkia excrementigallinarum</name>
    <dbReference type="NCBI Taxonomy" id="2838506"/>
    <lineage>
        <taxon>Bacteria</taxon>
        <taxon>Bacillati</taxon>
        <taxon>Bacillota</taxon>
        <taxon>Clostridia</taxon>
        <taxon>Christensenellales</taxon>
        <taxon>Christensenellaceae</taxon>
        <taxon>Candidatus Borkfalkia</taxon>
    </lineage>
</organism>
<name>A0A9D1ZVM1_9FIRM</name>
<dbReference type="Pfam" id="PF12627">
    <property type="entry name" value="PolyA_pol_RNAbd"/>
    <property type="match status" value="1"/>
</dbReference>
<evidence type="ECO:0000313" key="11">
    <source>
        <dbReference type="Proteomes" id="UP000886750"/>
    </source>
</evidence>
<keyword evidence="7" id="KW-0460">Magnesium</keyword>
<evidence type="ECO:0000313" key="10">
    <source>
        <dbReference type="EMBL" id="HIY96251.1"/>
    </source>
</evidence>
<dbReference type="InterPro" id="IPR032828">
    <property type="entry name" value="PolyA_RNA-bd"/>
</dbReference>
<dbReference type="CDD" id="cd00077">
    <property type="entry name" value="HDc"/>
    <property type="match status" value="1"/>
</dbReference>
<dbReference type="Gene3D" id="1.10.3090.10">
    <property type="entry name" value="cca-adding enzyme, domain 2"/>
    <property type="match status" value="1"/>
</dbReference>
<dbReference type="Proteomes" id="UP000886750">
    <property type="component" value="Unassembled WGS sequence"/>
</dbReference>
<dbReference type="Pfam" id="PF01743">
    <property type="entry name" value="PolyA_pol"/>
    <property type="match status" value="1"/>
</dbReference>
<evidence type="ECO:0000256" key="4">
    <source>
        <dbReference type="ARBA" id="ARBA00022695"/>
    </source>
</evidence>
<dbReference type="SUPFAM" id="SSF81891">
    <property type="entry name" value="Poly A polymerase C-terminal region-like"/>
    <property type="match status" value="1"/>
</dbReference>
<dbReference type="GO" id="GO:0000049">
    <property type="term" value="F:tRNA binding"/>
    <property type="evidence" value="ECO:0007669"/>
    <property type="project" value="TreeGrafter"/>
</dbReference>
<dbReference type="GO" id="GO:0046872">
    <property type="term" value="F:metal ion binding"/>
    <property type="evidence" value="ECO:0007669"/>
    <property type="project" value="UniProtKB-KW"/>
</dbReference>
<dbReference type="InterPro" id="IPR002646">
    <property type="entry name" value="PolA_pol_head_dom"/>
</dbReference>
<evidence type="ECO:0000256" key="1">
    <source>
        <dbReference type="ARBA" id="ARBA00001946"/>
    </source>
</evidence>
<reference evidence="10" key="2">
    <citation type="submission" date="2021-04" db="EMBL/GenBank/DDBJ databases">
        <authorList>
            <person name="Gilroy R."/>
        </authorList>
    </citation>
    <scope>NUCLEOTIDE SEQUENCE</scope>
    <source>
        <strain evidence="10">1345</strain>
    </source>
</reference>
<keyword evidence="6" id="KW-0547">Nucleotide-binding</keyword>
<dbReference type="GO" id="GO:0000166">
    <property type="term" value="F:nucleotide binding"/>
    <property type="evidence" value="ECO:0007669"/>
    <property type="project" value="UniProtKB-KW"/>
</dbReference>
<dbReference type="SUPFAM" id="SSF81301">
    <property type="entry name" value="Nucleotidyltransferase"/>
    <property type="match status" value="1"/>
</dbReference>
<keyword evidence="4" id="KW-0548">Nucleotidyltransferase</keyword>
<dbReference type="InterPro" id="IPR006675">
    <property type="entry name" value="HDIG_dom"/>
</dbReference>
<keyword evidence="2 8" id="KW-0808">Transferase</keyword>
<evidence type="ECO:0000259" key="9">
    <source>
        <dbReference type="SMART" id="SM00471"/>
    </source>
</evidence>
<comment type="cofactor">
    <cofactor evidence="1">
        <name>Mg(2+)</name>
        <dbReference type="ChEBI" id="CHEBI:18420"/>
    </cofactor>
</comment>
<comment type="caution">
    <text evidence="10">The sequence shown here is derived from an EMBL/GenBank/DDBJ whole genome shotgun (WGS) entry which is preliminary data.</text>
</comment>
<dbReference type="SMART" id="SM00471">
    <property type="entry name" value="HDc"/>
    <property type="match status" value="1"/>
</dbReference>
<evidence type="ECO:0000256" key="5">
    <source>
        <dbReference type="ARBA" id="ARBA00022723"/>
    </source>
</evidence>
<dbReference type="GO" id="GO:0008033">
    <property type="term" value="P:tRNA processing"/>
    <property type="evidence" value="ECO:0007669"/>
    <property type="project" value="UniProtKB-KW"/>
</dbReference>
<dbReference type="InterPro" id="IPR006674">
    <property type="entry name" value="HD_domain"/>
</dbReference>
<keyword evidence="8" id="KW-0694">RNA-binding</keyword>
<evidence type="ECO:0000256" key="6">
    <source>
        <dbReference type="ARBA" id="ARBA00022741"/>
    </source>
</evidence>
<comment type="similarity">
    <text evidence="8">Belongs to the tRNA nucleotidyltransferase/poly(A) polymerase family.</text>
</comment>
<keyword evidence="5" id="KW-0479">Metal-binding</keyword>
<accession>A0A9D1ZVM1</accession>
<dbReference type="Gene3D" id="3.30.460.10">
    <property type="entry name" value="Beta Polymerase, domain 2"/>
    <property type="match status" value="1"/>
</dbReference>
<proteinExistence type="inferred from homology"/>
<evidence type="ECO:0000256" key="8">
    <source>
        <dbReference type="RuleBase" id="RU003953"/>
    </source>
</evidence>